<dbReference type="InterPro" id="IPR011004">
    <property type="entry name" value="Trimer_LpxA-like_sf"/>
</dbReference>
<comment type="subunit">
    <text evidence="9">Homotetramer.</text>
</comment>
<evidence type="ECO:0000256" key="5">
    <source>
        <dbReference type="ARBA" id="ARBA00022741"/>
    </source>
</evidence>
<reference evidence="12 13" key="1">
    <citation type="submission" date="2012-01" db="EMBL/GenBank/DDBJ databases">
        <title>The Genome Sequence of Helcococcus kunzii ATCC 51366.</title>
        <authorList>
            <consortium name="The Broad Institute Genome Sequencing Platform"/>
            <person name="Earl A."/>
            <person name="Ward D."/>
            <person name="Feldgarden M."/>
            <person name="Gevers D."/>
            <person name="Huys G."/>
            <person name="Young S.K."/>
            <person name="Zeng Q."/>
            <person name="Gargeya S."/>
            <person name="Fitzgerald M."/>
            <person name="Haas B."/>
            <person name="Abouelleil A."/>
            <person name="Alvarado L."/>
            <person name="Arachchi H.M."/>
            <person name="Berlin A."/>
            <person name="Chapman S.B."/>
            <person name="Gearin G."/>
            <person name="Goldberg J."/>
            <person name="Griggs A."/>
            <person name="Gujja S."/>
            <person name="Hansen M."/>
            <person name="Heiman D."/>
            <person name="Howarth C."/>
            <person name="Larimer J."/>
            <person name="Lui A."/>
            <person name="MacDonald P.J.P."/>
            <person name="McCowen C."/>
            <person name="Montmayeur A."/>
            <person name="Murphy C."/>
            <person name="Neiman D."/>
            <person name="Pearson M."/>
            <person name="Priest M."/>
            <person name="Roberts A."/>
            <person name="Saif S."/>
            <person name="Shea T."/>
            <person name="Sisk P."/>
            <person name="Stolte C."/>
            <person name="Sykes S."/>
            <person name="Wortman J."/>
            <person name="Nusbaum C."/>
            <person name="Birren B."/>
        </authorList>
    </citation>
    <scope>NUCLEOTIDE SEQUENCE [LARGE SCALE GENOMIC DNA]</scope>
    <source>
        <strain evidence="12 13">ATCC 51366</strain>
    </source>
</reference>
<evidence type="ECO:0000256" key="6">
    <source>
        <dbReference type="ARBA" id="ARBA00022840"/>
    </source>
</evidence>
<evidence type="ECO:0000313" key="13">
    <source>
        <dbReference type="Proteomes" id="UP000004191"/>
    </source>
</evidence>
<evidence type="ECO:0000256" key="9">
    <source>
        <dbReference type="HAMAP-Rule" id="MF_00624"/>
    </source>
</evidence>
<keyword evidence="2 9" id="KW-0321">Glycogen metabolism</keyword>
<name>H3NN05_9FIRM</name>
<protein>
    <recommendedName>
        <fullName evidence="9">Glucose-1-phosphate adenylyltransferase</fullName>
        <ecNumber evidence="9">2.7.7.27</ecNumber>
    </recommendedName>
    <alternativeName>
        <fullName evidence="9">ADP-glucose pyrophosphorylase</fullName>
        <shortName evidence="9">ADPGlc PPase</shortName>
    </alternativeName>
    <alternativeName>
        <fullName evidence="9">ADP-glucose synthase</fullName>
    </alternativeName>
</protein>
<evidence type="ECO:0000256" key="3">
    <source>
        <dbReference type="ARBA" id="ARBA00022679"/>
    </source>
</evidence>
<dbReference type="NCBIfam" id="NF003670">
    <property type="entry name" value="PRK05293.1"/>
    <property type="match status" value="1"/>
</dbReference>
<dbReference type="InterPro" id="IPR029044">
    <property type="entry name" value="Nucleotide-diphossugar_trans"/>
</dbReference>
<dbReference type="eggNOG" id="COG0448">
    <property type="taxonomic scope" value="Bacteria"/>
</dbReference>
<evidence type="ECO:0000313" key="12">
    <source>
        <dbReference type="EMBL" id="EHR34409.1"/>
    </source>
</evidence>
<feature type="site" description="Could play a key role in the communication between the regulatory and the substrate sites" evidence="9">
    <location>
        <position position="61"/>
    </location>
</feature>
<dbReference type="PANTHER" id="PTHR43523">
    <property type="entry name" value="GLUCOSE-1-PHOSPHATE ADENYLYLTRANSFERASE-RELATED"/>
    <property type="match status" value="1"/>
</dbReference>
<feature type="domain" description="Glucose-1-phosphate adenylyltransferase/Bifunctional protein GlmU-like C-terminal hexapeptide" evidence="11">
    <location>
        <begin position="289"/>
        <end position="362"/>
    </location>
</feature>
<feature type="binding site" evidence="9">
    <location>
        <position position="101"/>
    </location>
    <ligand>
        <name>alpha-D-glucose 1-phosphate</name>
        <dbReference type="ChEBI" id="CHEBI:58601"/>
    </ligand>
</feature>
<accession>H3NN05</accession>
<dbReference type="AlphaFoldDB" id="H3NN05"/>
<keyword evidence="7 9" id="KW-0320">Glycogen biosynthesis</keyword>
<evidence type="ECO:0000256" key="7">
    <source>
        <dbReference type="ARBA" id="ARBA00023056"/>
    </source>
</evidence>
<keyword evidence="5 9" id="KW-0547">Nucleotide-binding</keyword>
<comment type="function">
    <text evidence="9">Involved in the biosynthesis of ADP-glucose, a building block required for the elongation reactions to produce glycogen. Catalyzes the reaction between ATP and alpha-D-glucose 1-phosphate (G1P) to produce pyrophosphate and ADP-Glc.</text>
</comment>
<organism evidence="12 13">
    <name type="scientific">Helcococcus kunzii ATCC 51366</name>
    <dbReference type="NCBI Taxonomy" id="883114"/>
    <lineage>
        <taxon>Bacteria</taxon>
        <taxon>Bacillati</taxon>
        <taxon>Bacillota</taxon>
        <taxon>Tissierellia</taxon>
        <taxon>Tissierellales</taxon>
        <taxon>Peptoniphilaceae</taxon>
        <taxon>Helcococcus</taxon>
    </lineage>
</organism>
<feature type="binding site" evidence="9">
    <location>
        <begin position="181"/>
        <end position="182"/>
    </location>
    <ligand>
        <name>alpha-D-glucose 1-phosphate</name>
        <dbReference type="ChEBI" id="CHEBI:58601"/>
    </ligand>
</feature>
<evidence type="ECO:0000256" key="2">
    <source>
        <dbReference type="ARBA" id="ARBA00022600"/>
    </source>
</evidence>
<dbReference type="SUPFAM" id="SSF51161">
    <property type="entry name" value="Trimeric LpxA-like enzymes"/>
    <property type="match status" value="1"/>
</dbReference>
<gene>
    <name evidence="9" type="primary">glgC</name>
    <name evidence="12" type="ORF">HMPREF9709_00716</name>
</gene>
<dbReference type="GO" id="GO:0008878">
    <property type="term" value="F:glucose-1-phosphate adenylyltransferase activity"/>
    <property type="evidence" value="ECO:0007669"/>
    <property type="project" value="UniProtKB-UniRule"/>
</dbReference>
<dbReference type="OrthoDB" id="9803871at2"/>
<dbReference type="PROSITE" id="PS00808">
    <property type="entry name" value="ADP_GLC_PYROPHOSPH_1"/>
    <property type="match status" value="1"/>
</dbReference>
<feature type="binding site" evidence="9">
    <location>
        <position position="166"/>
    </location>
    <ligand>
        <name>alpha-D-glucose 1-phosphate</name>
        <dbReference type="ChEBI" id="CHEBI:58601"/>
    </ligand>
</feature>
<dbReference type="Gene3D" id="2.160.10.10">
    <property type="entry name" value="Hexapeptide repeat proteins"/>
    <property type="match status" value="1"/>
</dbReference>
<keyword evidence="8 9" id="KW-0119">Carbohydrate metabolism</keyword>
<keyword evidence="4 9" id="KW-0548">Nucleotidyltransferase</keyword>
<dbReference type="InterPro" id="IPR005836">
    <property type="entry name" value="ADP_Glu_pyroP_CS"/>
</dbReference>
<dbReference type="SUPFAM" id="SSF53448">
    <property type="entry name" value="Nucleotide-diphospho-sugar transferases"/>
    <property type="match status" value="1"/>
</dbReference>
<comment type="similarity">
    <text evidence="1 9">Belongs to the bacterial/plant glucose-1-phosphate adenylyltransferase family.</text>
</comment>
<dbReference type="Proteomes" id="UP000004191">
    <property type="component" value="Unassembled WGS sequence"/>
</dbReference>
<keyword evidence="13" id="KW-1185">Reference proteome</keyword>
<feature type="binding site" evidence="9">
    <location>
        <position position="192"/>
    </location>
    <ligand>
        <name>alpha-D-glucose 1-phosphate</name>
        <dbReference type="ChEBI" id="CHEBI:58601"/>
    </ligand>
</feature>
<comment type="catalytic activity">
    <reaction evidence="9">
        <text>alpha-D-glucose 1-phosphate + ATP + H(+) = ADP-alpha-D-glucose + diphosphate</text>
        <dbReference type="Rhea" id="RHEA:12120"/>
        <dbReference type="ChEBI" id="CHEBI:15378"/>
        <dbReference type="ChEBI" id="CHEBI:30616"/>
        <dbReference type="ChEBI" id="CHEBI:33019"/>
        <dbReference type="ChEBI" id="CHEBI:57498"/>
        <dbReference type="ChEBI" id="CHEBI:58601"/>
        <dbReference type="EC" id="2.7.7.27"/>
    </reaction>
</comment>
<dbReference type="EC" id="2.7.7.27" evidence="9"/>
<evidence type="ECO:0000256" key="4">
    <source>
        <dbReference type="ARBA" id="ARBA00022695"/>
    </source>
</evidence>
<dbReference type="GeneID" id="96998720"/>
<dbReference type="RefSeq" id="WP_005398037.1">
    <property type="nucleotide sequence ID" value="NZ_JH601088.1"/>
</dbReference>
<dbReference type="EMBL" id="AGEI01000020">
    <property type="protein sequence ID" value="EHR34409.1"/>
    <property type="molecule type" value="Genomic_DNA"/>
</dbReference>
<dbReference type="PATRIC" id="fig|883114.3.peg.709"/>
<dbReference type="Pfam" id="PF00483">
    <property type="entry name" value="NTP_transferase"/>
    <property type="match status" value="1"/>
</dbReference>
<dbReference type="InterPro" id="IPR005835">
    <property type="entry name" value="NTP_transferase_dom"/>
</dbReference>
<dbReference type="HAMAP" id="MF_00624">
    <property type="entry name" value="GlgC"/>
    <property type="match status" value="1"/>
</dbReference>
<dbReference type="PANTHER" id="PTHR43523:SF2">
    <property type="entry name" value="GLUCOSE-1-PHOSPHATE ADENYLYLTRANSFERASE"/>
    <property type="match status" value="1"/>
</dbReference>
<dbReference type="Pfam" id="PF24894">
    <property type="entry name" value="Hexapep_GlmU"/>
    <property type="match status" value="1"/>
</dbReference>
<dbReference type="CDD" id="cd02508">
    <property type="entry name" value="ADP_Glucose_PP"/>
    <property type="match status" value="1"/>
</dbReference>
<keyword evidence="3 9" id="KW-0808">Transferase</keyword>
<comment type="caution">
    <text evidence="12">The sequence shown here is derived from an EMBL/GenBank/DDBJ whole genome shotgun (WGS) entry which is preliminary data.</text>
</comment>
<dbReference type="STRING" id="883114.HMPREF9709_00716"/>
<evidence type="ECO:0000259" key="10">
    <source>
        <dbReference type="Pfam" id="PF00483"/>
    </source>
</evidence>
<evidence type="ECO:0000256" key="1">
    <source>
        <dbReference type="ARBA" id="ARBA00010443"/>
    </source>
</evidence>
<dbReference type="UniPathway" id="UPA00164"/>
<dbReference type="Gene3D" id="3.90.550.10">
    <property type="entry name" value="Spore Coat Polysaccharide Biosynthesis Protein SpsA, Chain A"/>
    <property type="match status" value="1"/>
</dbReference>
<comment type="pathway">
    <text evidence="9">Glycan biosynthesis; glycogen biosynthesis.</text>
</comment>
<dbReference type="NCBIfam" id="TIGR02091">
    <property type="entry name" value="glgC"/>
    <property type="match status" value="1"/>
</dbReference>
<dbReference type="InterPro" id="IPR056818">
    <property type="entry name" value="GlmU/GlgC-like_hexapep"/>
</dbReference>
<proteinExistence type="inferred from homology"/>
<sequence>MASKNEMVAMLLAGGQGSRLKSLTAHTAKPAVPFGGKYKIIDFAISNAANSGIDNIGILTQYKHFYLNEHIGLGQAWDYDRLKGGLKTLSPYYTEDGGRWYKGTANAIYENIDYLDNIAPQYVLILSADHIYKMDYDKALQFHKDNNADVTIAVMEVDWDEASRFGIMNTDETDQIIEFEEKPKEPKSNLASMGIYIFNWNVLRSALIEDYNNKESSYDFGHDVIPMLLNEGKKMMAYRFKGYWKDVGTVKSYWEANLDLIKDESGLDIYDTKWKINTTSKNLPPQYIGKNAKITNSLVNEACQVYGIVENSVLFDQVTIEEGAEVYNSVILPGTIISKGCIIHNGVTNPNVYLKENTKVGTRGSDKVYLIQKDKITEE</sequence>
<dbReference type="GO" id="GO:0005978">
    <property type="term" value="P:glycogen biosynthetic process"/>
    <property type="evidence" value="ECO:0007669"/>
    <property type="project" value="UniProtKB-UniRule"/>
</dbReference>
<dbReference type="PROSITE" id="PS00809">
    <property type="entry name" value="ADP_GLC_PYROPHOSPH_2"/>
    <property type="match status" value="1"/>
</dbReference>
<dbReference type="HOGENOM" id="CLU_029499_14_0_9"/>
<feature type="site" description="Could play a key role in the communication between the regulatory and the substrate sites" evidence="9">
    <location>
        <position position="100"/>
    </location>
</feature>
<dbReference type="InterPro" id="IPR011831">
    <property type="entry name" value="ADP-Glc_PPase"/>
</dbReference>
<dbReference type="PROSITE" id="PS00810">
    <property type="entry name" value="ADP_GLC_PYROPHOSPH_3"/>
    <property type="match status" value="1"/>
</dbReference>
<evidence type="ECO:0000259" key="11">
    <source>
        <dbReference type="Pfam" id="PF24894"/>
    </source>
</evidence>
<dbReference type="InterPro" id="IPR023049">
    <property type="entry name" value="GlgC_bac"/>
</dbReference>
<dbReference type="GO" id="GO:0005524">
    <property type="term" value="F:ATP binding"/>
    <property type="evidence" value="ECO:0007669"/>
    <property type="project" value="UniProtKB-KW"/>
</dbReference>
<keyword evidence="6 9" id="KW-0067">ATP-binding</keyword>
<evidence type="ECO:0000256" key="8">
    <source>
        <dbReference type="ARBA" id="ARBA00023277"/>
    </source>
</evidence>
<feature type="domain" description="Nucleotidyl transferase" evidence="10">
    <location>
        <begin position="9"/>
        <end position="261"/>
    </location>
</feature>